<proteinExistence type="predicted"/>
<dbReference type="EMBL" id="FNID01000036">
    <property type="protein sequence ID" value="SDN85767.1"/>
    <property type="molecule type" value="Genomic_DNA"/>
</dbReference>
<dbReference type="GO" id="GO:0043565">
    <property type="term" value="F:sequence-specific DNA binding"/>
    <property type="evidence" value="ECO:0007669"/>
    <property type="project" value="TreeGrafter"/>
</dbReference>
<dbReference type="InterPro" id="IPR002686">
    <property type="entry name" value="Transposase_17"/>
</dbReference>
<dbReference type="PANTHER" id="PTHR36966:SF1">
    <property type="entry name" value="REP-ASSOCIATED TYROSINE TRANSPOSASE"/>
    <property type="match status" value="1"/>
</dbReference>
<accession>A0A1H0ETI7</accession>
<protein>
    <recommendedName>
        <fullName evidence="1">Transposase IS200-like domain-containing protein</fullName>
    </recommendedName>
</protein>
<dbReference type="GO" id="GO:0004803">
    <property type="term" value="F:transposase activity"/>
    <property type="evidence" value="ECO:0007669"/>
    <property type="project" value="InterPro"/>
</dbReference>
<dbReference type="InterPro" id="IPR036515">
    <property type="entry name" value="Transposase_17_sf"/>
</dbReference>
<dbReference type="GO" id="GO:0006313">
    <property type="term" value="P:DNA transposition"/>
    <property type="evidence" value="ECO:0007669"/>
    <property type="project" value="InterPro"/>
</dbReference>
<dbReference type="Gene3D" id="3.30.70.1290">
    <property type="entry name" value="Transposase IS200-like"/>
    <property type="match status" value="1"/>
</dbReference>
<dbReference type="InterPro" id="IPR052715">
    <property type="entry name" value="RAYT_transposase"/>
</dbReference>
<dbReference type="SMART" id="SM01321">
    <property type="entry name" value="Y1_Tnp"/>
    <property type="match status" value="1"/>
</dbReference>
<gene>
    <name evidence="2" type="ORF">SAMN05192585_1368</name>
</gene>
<dbReference type="PANTHER" id="PTHR36966">
    <property type="entry name" value="REP-ASSOCIATED TYROSINE TRANSPOSASE"/>
    <property type="match status" value="1"/>
</dbReference>
<feature type="domain" description="Transposase IS200-like" evidence="1">
    <location>
        <begin position="2"/>
        <end position="119"/>
    </location>
</feature>
<sequence length="129" mass="15055">MVLNDYGTIAQAHLLNIQSHFPMTKLSAYIVMPNHVHLILLLSKETEKLEREKEQFGDTTERSRPFPTVSTVVGLYKSGVAKQIHEMNPLISVWQKSFHDHIIRNEQEFQQIREYILANNLNWRDDGLL</sequence>
<evidence type="ECO:0000313" key="2">
    <source>
        <dbReference type="EMBL" id="SDN85767.1"/>
    </source>
</evidence>
<dbReference type="AlphaFoldDB" id="A0A1H0ETI7"/>
<dbReference type="Proteomes" id="UP000199182">
    <property type="component" value="Unassembled WGS sequence"/>
</dbReference>
<organism evidence="2 3">
    <name type="scientific">Acetanaerobacterium elongatum</name>
    <dbReference type="NCBI Taxonomy" id="258515"/>
    <lineage>
        <taxon>Bacteria</taxon>
        <taxon>Bacillati</taxon>
        <taxon>Bacillota</taxon>
        <taxon>Clostridia</taxon>
        <taxon>Eubacteriales</taxon>
        <taxon>Oscillospiraceae</taxon>
        <taxon>Acetanaerobacterium</taxon>
    </lineage>
</organism>
<reference evidence="2 3" key="1">
    <citation type="submission" date="2016-10" db="EMBL/GenBank/DDBJ databases">
        <authorList>
            <person name="de Groot N.N."/>
        </authorList>
    </citation>
    <scope>NUCLEOTIDE SEQUENCE [LARGE SCALE GENOMIC DNA]</scope>
    <source>
        <strain evidence="2 3">CGMCC 1.5012</strain>
    </source>
</reference>
<evidence type="ECO:0000259" key="1">
    <source>
        <dbReference type="SMART" id="SM01321"/>
    </source>
</evidence>
<keyword evidence="3" id="KW-1185">Reference proteome</keyword>
<name>A0A1H0ETI7_9FIRM</name>
<dbReference type="SUPFAM" id="SSF143422">
    <property type="entry name" value="Transposase IS200-like"/>
    <property type="match status" value="1"/>
</dbReference>
<evidence type="ECO:0000313" key="3">
    <source>
        <dbReference type="Proteomes" id="UP000199182"/>
    </source>
</evidence>